<feature type="region of interest" description="Disordered" evidence="1">
    <location>
        <begin position="20"/>
        <end position="39"/>
    </location>
</feature>
<proteinExistence type="predicted"/>
<dbReference type="PANTHER" id="PTHR36933:SF1">
    <property type="entry name" value="SLL0788 PROTEIN"/>
    <property type="match status" value="1"/>
</dbReference>
<accession>A0ABT3JPW3</accession>
<keyword evidence="4" id="KW-1185">Reference proteome</keyword>
<evidence type="ECO:0000313" key="3">
    <source>
        <dbReference type="EMBL" id="MCW4452510.1"/>
    </source>
</evidence>
<comment type="caution">
    <text evidence="3">The sequence shown here is derived from an EMBL/GenBank/DDBJ whole genome shotgun (WGS) entry which is preliminary data.</text>
</comment>
<evidence type="ECO:0000313" key="4">
    <source>
        <dbReference type="Proteomes" id="UP001209107"/>
    </source>
</evidence>
<sequence>MMKKLLIPLFAAFLTDSCSKTETQTSNTATEQPQKTESINEKSNEMLALMDEMMDEMHGNEITGNNDADFSKMMTEHHDGAVEMSELLLEKGKNEELKNFARKVIEAQNKEVQLMKKFEDRKEASPDSKEFVQELNRSMAAMMDKNIQIHNNIDKDYAQQMIPHHQSAVDRAKVYLKYGKEKELLQLCKDIVKTQNTEIAELKEWLAKN</sequence>
<dbReference type="Pfam" id="PF03713">
    <property type="entry name" value="DUF305"/>
    <property type="match status" value="1"/>
</dbReference>
<dbReference type="RefSeq" id="WP_265144633.1">
    <property type="nucleotide sequence ID" value="NZ_JAPCHZ010000005.1"/>
</dbReference>
<feature type="compositionally biased region" description="Polar residues" evidence="1">
    <location>
        <begin position="20"/>
        <end position="37"/>
    </location>
</feature>
<dbReference type="Proteomes" id="UP001209107">
    <property type="component" value="Unassembled WGS sequence"/>
</dbReference>
<organism evidence="3 4">
    <name type="scientific">Kaistella yananensis</name>
    <dbReference type="NCBI Taxonomy" id="2989820"/>
    <lineage>
        <taxon>Bacteria</taxon>
        <taxon>Pseudomonadati</taxon>
        <taxon>Bacteroidota</taxon>
        <taxon>Flavobacteriia</taxon>
        <taxon>Flavobacteriales</taxon>
        <taxon>Weeksellaceae</taxon>
        <taxon>Chryseobacterium group</taxon>
        <taxon>Kaistella</taxon>
    </lineage>
</organism>
<gene>
    <name evidence="3" type="ORF">OK344_09835</name>
</gene>
<evidence type="ECO:0000259" key="2">
    <source>
        <dbReference type="Pfam" id="PF03713"/>
    </source>
</evidence>
<dbReference type="InterPro" id="IPR012347">
    <property type="entry name" value="Ferritin-like"/>
</dbReference>
<evidence type="ECO:0000256" key="1">
    <source>
        <dbReference type="SAM" id="MobiDB-lite"/>
    </source>
</evidence>
<dbReference type="InterPro" id="IPR005183">
    <property type="entry name" value="DUF305_CopM-like"/>
</dbReference>
<dbReference type="Gene3D" id="1.20.1260.10">
    <property type="match status" value="2"/>
</dbReference>
<dbReference type="PANTHER" id="PTHR36933">
    <property type="entry name" value="SLL0788 PROTEIN"/>
    <property type="match status" value="1"/>
</dbReference>
<reference evidence="3 4" key="1">
    <citation type="submission" date="2022-10" db="EMBL/GenBank/DDBJ databases">
        <title>Kaistella sp. BT-6-1-3.</title>
        <authorList>
            <person name="Ai J."/>
            <person name="Deng Z."/>
        </authorList>
    </citation>
    <scope>NUCLEOTIDE SEQUENCE [LARGE SCALE GENOMIC DNA]</scope>
    <source>
        <strain evidence="3 4">BT6-1-3</strain>
    </source>
</reference>
<protein>
    <submittedName>
        <fullName evidence="3">DUF305 domain-containing protein</fullName>
    </submittedName>
</protein>
<dbReference type="EMBL" id="JAPCHZ010000005">
    <property type="protein sequence ID" value="MCW4452510.1"/>
    <property type="molecule type" value="Genomic_DNA"/>
</dbReference>
<feature type="domain" description="DUF305" evidence="2">
    <location>
        <begin position="67"/>
        <end position="206"/>
    </location>
</feature>
<name>A0ABT3JPW3_9FLAO</name>